<name>A0A514D8K6_9VIRU</name>
<sequence>MHEYLIHAAFPLHTPTLTLALKPVTVHDRWEGPFSGPTLEEQLPPKSGQQPRQIIEGTQGALIQPWSWQHKRPLREQRQEVVTCVHVKPPSSSTEQRLTRRSPRTLRFQLGDLRVLGYTSIRQRPGRLTPDSTSCTRRPRRTYPNEPAQRAMCATGQRLTRRSPGTLRLPPGDLRIPGYTPIRQRPGRLAPDSTSGTRMGPRTQCLTHMQPRLPMALVGDKEFPLSPWE</sequence>
<evidence type="ECO:0000256" key="1">
    <source>
        <dbReference type="SAM" id="MobiDB-lite"/>
    </source>
</evidence>
<feature type="region of interest" description="Disordered" evidence="1">
    <location>
        <begin position="162"/>
        <end position="199"/>
    </location>
</feature>
<feature type="region of interest" description="Disordered" evidence="1">
    <location>
        <begin position="123"/>
        <end position="147"/>
    </location>
</feature>
<accession>A0A514D8K6</accession>
<feature type="region of interest" description="Disordered" evidence="1">
    <location>
        <begin position="32"/>
        <end position="51"/>
    </location>
</feature>
<reference evidence="2" key="1">
    <citation type="submission" date="2019-05" db="EMBL/GenBank/DDBJ databases">
        <title>Metatranscriptomic reconstruction reveals RNA viruses with the potential to shape carbon cycling in soil.</title>
        <authorList>
            <person name="Starr E.P."/>
            <person name="Nuccio E."/>
            <person name="Pett-Ridge J."/>
            <person name="Banfield J.F."/>
            <person name="Firestone M.K."/>
        </authorList>
    </citation>
    <scope>NUCLEOTIDE SEQUENCE</scope>
    <source>
        <strain evidence="2">H2_Rhizo_31_scaffold_1677</strain>
    </source>
</reference>
<proteinExistence type="predicted"/>
<evidence type="ECO:0000313" key="2">
    <source>
        <dbReference type="EMBL" id="QDH89943.1"/>
    </source>
</evidence>
<protein>
    <submittedName>
        <fullName evidence="2">Uncharacterized protein</fullName>
    </submittedName>
</protein>
<dbReference type="EMBL" id="MN035134">
    <property type="protein sequence ID" value="QDH89943.1"/>
    <property type="molecule type" value="Genomic_DNA"/>
</dbReference>
<gene>
    <name evidence="2" type="ORF">H2Rhizo311677_000002</name>
</gene>
<organism evidence="2">
    <name type="scientific">Riboviria sp</name>
    <dbReference type="NCBI Taxonomy" id="2585031"/>
    <lineage>
        <taxon>Viruses</taxon>
        <taxon>Riboviria</taxon>
    </lineage>
</organism>